<dbReference type="InterPro" id="IPR005883">
    <property type="entry name" value="PilM"/>
</dbReference>
<comment type="caution">
    <text evidence="1">The sequence shown here is derived from an EMBL/GenBank/DDBJ whole genome shotgun (WGS) entry which is preliminary data.</text>
</comment>
<dbReference type="InterPro" id="IPR043129">
    <property type="entry name" value="ATPase_NBD"/>
</dbReference>
<organism evidence="1 2">
    <name type="scientific">Geoanaerobacter pelophilus</name>
    <dbReference type="NCBI Taxonomy" id="60036"/>
    <lineage>
        <taxon>Bacteria</taxon>
        <taxon>Pseudomonadati</taxon>
        <taxon>Thermodesulfobacteriota</taxon>
        <taxon>Desulfuromonadia</taxon>
        <taxon>Geobacterales</taxon>
        <taxon>Geobacteraceae</taxon>
        <taxon>Geoanaerobacter</taxon>
    </lineage>
</organism>
<dbReference type="AlphaFoldDB" id="A0AAW4KZU0"/>
<dbReference type="RefSeq" id="WP_214169584.1">
    <property type="nucleotide sequence ID" value="NZ_JAHCVJ010000001.1"/>
</dbReference>
<accession>A0AAW4KZU0</accession>
<dbReference type="SUPFAM" id="SSF53067">
    <property type="entry name" value="Actin-like ATPase domain"/>
    <property type="match status" value="1"/>
</dbReference>
<keyword evidence="2" id="KW-1185">Reference proteome</keyword>
<dbReference type="Gene3D" id="3.30.420.40">
    <property type="match status" value="2"/>
</dbReference>
<protein>
    <submittedName>
        <fullName evidence="1">Pilus assembly protein PilM</fullName>
    </submittedName>
</protein>
<proteinExistence type="predicted"/>
<evidence type="ECO:0000313" key="1">
    <source>
        <dbReference type="EMBL" id="MBT0662787.1"/>
    </source>
</evidence>
<dbReference type="Gene3D" id="3.30.1490.300">
    <property type="match status" value="1"/>
</dbReference>
<dbReference type="InterPro" id="IPR050696">
    <property type="entry name" value="FtsA/MreB"/>
</dbReference>
<dbReference type="EMBL" id="JAHCVJ010000001">
    <property type="protein sequence ID" value="MBT0662787.1"/>
    <property type="molecule type" value="Genomic_DNA"/>
</dbReference>
<name>A0AAW4KZU0_9BACT</name>
<dbReference type="PANTHER" id="PTHR32432">
    <property type="entry name" value="CELL DIVISION PROTEIN FTSA-RELATED"/>
    <property type="match status" value="1"/>
</dbReference>
<dbReference type="Pfam" id="PF11104">
    <property type="entry name" value="PilM_2"/>
    <property type="match status" value="1"/>
</dbReference>
<evidence type="ECO:0000313" key="2">
    <source>
        <dbReference type="Proteomes" id="UP000811899"/>
    </source>
</evidence>
<dbReference type="PANTHER" id="PTHR32432:SF3">
    <property type="entry name" value="ETHANOLAMINE UTILIZATION PROTEIN EUTJ"/>
    <property type="match status" value="1"/>
</dbReference>
<gene>
    <name evidence="1" type="primary">pilM</name>
    <name evidence="1" type="ORF">KI809_00585</name>
</gene>
<sequence>MMFSRKTIGLEIATDRVRMALVGGSRSKPVVDSVQEGVFPADTVRVSLRELNVLQQSSFVATVRETSLKLLAKTSRTAVSLPDASGRVVLLDLDTRFKSREEAVDIIRWKLKKNFPFDINDAHFDFQVLQERGSGEISALVSIVCRQVIQQYEELLVEAGLEPNQIDFTSFRLFELFAYKLALGENYLFVTHMAGVLSIMLFNQGILTFYRTKELAGRGFSVNRVYREISSSLLVCQDKNLGFSGGKVYCFTDNAHAEEFRSIMADATEQEPILLDVAKVVGLSPSCNIDAATLFKMSAAFGAAVRNL</sequence>
<reference evidence="1 2" key="1">
    <citation type="submission" date="2021-05" db="EMBL/GenBank/DDBJ databases">
        <title>The draft genome of Geobacter pelophilus DSM 12255.</title>
        <authorList>
            <person name="Xu Z."/>
            <person name="Masuda Y."/>
            <person name="Itoh H."/>
            <person name="Senoo K."/>
        </authorList>
    </citation>
    <scope>NUCLEOTIDE SEQUENCE [LARGE SCALE GENOMIC DNA]</scope>
    <source>
        <strain evidence="1 2">DSM 12255</strain>
    </source>
</reference>
<dbReference type="Proteomes" id="UP000811899">
    <property type="component" value="Unassembled WGS sequence"/>
</dbReference>